<dbReference type="GO" id="GO:0090307">
    <property type="term" value="P:mitotic spindle assembly"/>
    <property type="evidence" value="ECO:0007669"/>
    <property type="project" value="TreeGrafter"/>
</dbReference>
<evidence type="ECO:0000256" key="5">
    <source>
        <dbReference type="ARBA" id="ARBA00023212"/>
    </source>
</evidence>
<proteinExistence type="inferred from homology"/>
<name>A0A830CL90_9LAMI</name>
<keyword evidence="3" id="KW-0963">Cytoplasm</keyword>
<dbReference type="PANTHER" id="PTHR14326">
    <property type="entry name" value="TARGETING PROTEIN FOR XKLP2"/>
    <property type="match status" value="1"/>
</dbReference>
<evidence type="ECO:0000259" key="7">
    <source>
        <dbReference type="Pfam" id="PF06886"/>
    </source>
</evidence>
<protein>
    <submittedName>
        <fullName evidence="8">Protein tpx2</fullName>
    </submittedName>
</protein>
<feature type="region of interest" description="Disordered" evidence="6">
    <location>
        <begin position="1"/>
        <end position="62"/>
    </location>
</feature>
<feature type="domain" description="TPX2 C-terminal" evidence="7">
    <location>
        <begin position="403"/>
        <end position="477"/>
    </location>
</feature>
<evidence type="ECO:0000313" key="8">
    <source>
        <dbReference type="EMBL" id="GFQ01438.1"/>
    </source>
</evidence>
<feature type="region of interest" description="Disordered" evidence="6">
    <location>
        <begin position="289"/>
        <end position="348"/>
    </location>
</feature>
<dbReference type="InterPro" id="IPR027329">
    <property type="entry name" value="TPX2_C"/>
</dbReference>
<evidence type="ECO:0000256" key="3">
    <source>
        <dbReference type="ARBA" id="ARBA00022490"/>
    </source>
</evidence>
<evidence type="ECO:0000256" key="2">
    <source>
        <dbReference type="ARBA" id="ARBA00005885"/>
    </source>
</evidence>
<dbReference type="GO" id="GO:0008017">
    <property type="term" value="F:microtubule binding"/>
    <property type="evidence" value="ECO:0007669"/>
    <property type="project" value="TreeGrafter"/>
</dbReference>
<feature type="compositionally biased region" description="Basic residues" evidence="6">
    <location>
        <begin position="324"/>
        <end position="333"/>
    </location>
</feature>
<feature type="compositionally biased region" description="Polar residues" evidence="6">
    <location>
        <begin position="292"/>
        <end position="304"/>
    </location>
</feature>
<evidence type="ECO:0000256" key="4">
    <source>
        <dbReference type="ARBA" id="ARBA00022701"/>
    </source>
</evidence>
<dbReference type="AlphaFoldDB" id="A0A830CL90"/>
<feature type="compositionally biased region" description="Basic and acidic residues" evidence="6">
    <location>
        <begin position="14"/>
        <end position="31"/>
    </location>
</feature>
<reference evidence="8" key="1">
    <citation type="submission" date="2020-07" db="EMBL/GenBank/DDBJ databases">
        <title>Ethylene signaling mediates host invasion by parasitic plants.</title>
        <authorList>
            <person name="Yoshida S."/>
        </authorList>
    </citation>
    <scope>NUCLEOTIDE SEQUENCE</scope>
    <source>
        <strain evidence="8">Okayama</strain>
    </source>
</reference>
<sequence length="506" mass="57225">MDSSSKIAGAITPAKEKTARSKLTESHRHSENVNPNLSSPGLKLSKSPLTAKSEKIAKKSAIKNPNLNPVALALASPSPKKKIRERKFVIAKKKSRNEELDAAAVACEKCKKATGKSKCLCLAYESLRASQEDFFKNRREVEDEVSDRMKDLGVLAEMKGAKPEIGRGFKEGTQVFSEIRENVDEAVVSGDAGMKRSRDRLLEETRETIEVSGSGKVKNLVKEFEKLSMRKLGDAEEKEGDEVKDDKSGAKWELCGVEQSPSASQVSSSSFCPSDFFVTSESLGLDSHRSYSLDSARGSISTAAASVGGRKLRRSSSESSGNCTRRHWKRKQPKATSQKPFMLRTEERGKCKEEEFMKKLRQMMEEEEKKRIPIAQGLPWTTDEPECLVKPPVKEITRPIDLVLNSDVRAVERSEFDHQVAVKMSLIEQYRMDRERQQKLEEEEEIRRLRKELVPKAQPLPYFDRPFVPRRSMKQPTIPKEPKFHIPEHKKIKCYLSLDDLYGHQQ</sequence>
<evidence type="ECO:0000256" key="6">
    <source>
        <dbReference type="SAM" id="MobiDB-lite"/>
    </source>
</evidence>
<accession>A0A830CL90</accession>
<dbReference type="GO" id="GO:0005880">
    <property type="term" value="C:nuclear microtubule"/>
    <property type="evidence" value="ECO:0007669"/>
    <property type="project" value="TreeGrafter"/>
</dbReference>
<gene>
    <name evidence="8" type="ORF">PHJA_002287700</name>
</gene>
<dbReference type="GO" id="GO:0030295">
    <property type="term" value="F:protein kinase activator activity"/>
    <property type="evidence" value="ECO:0007669"/>
    <property type="project" value="TreeGrafter"/>
</dbReference>
<comment type="similarity">
    <text evidence="2">Belongs to the TPX2 family.</text>
</comment>
<dbReference type="GO" id="GO:0060236">
    <property type="term" value="P:regulation of mitotic spindle organization"/>
    <property type="evidence" value="ECO:0007669"/>
    <property type="project" value="InterPro"/>
</dbReference>
<dbReference type="OrthoDB" id="7677582at2759"/>
<dbReference type="Pfam" id="PF06886">
    <property type="entry name" value="TPX2"/>
    <property type="match status" value="1"/>
</dbReference>
<keyword evidence="4" id="KW-0493">Microtubule</keyword>
<comment type="subcellular location">
    <subcellularLocation>
        <location evidence="1">Cytoplasm</location>
        <location evidence="1">Cytoskeleton</location>
    </subcellularLocation>
</comment>
<keyword evidence="9" id="KW-1185">Reference proteome</keyword>
<dbReference type="EMBL" id="BMAC01000683">
    <property type="protein sequence ID" value="GFQ01438.1"/>
    <property type="molecule type" value="Genomic_DNA"/>
</dbReference>
<dbReference type="InterPro" id="IPR009675">
    <property type="entry name" value="TPX2_fam"/>
</dbReference>
<organism evidence="8 9">
    <name type="scientific">Phtheirospermum japonicum</name>
    <dbReference type="NCBI Taxonomy" id="374723"/>
    <lineage>
        <taxon>Eukaryota</taxon>
        <taxon>Viridiplantae</taxon>
        <taxon>Streptophyta</taxon>
        <taxon>Embryophyta</taxon>
        <taxon>Tracheophyta</taxon>
        <taxon>Spermatophyta</taxon>
        <taxon>Magnoliopsida</taxon>
        <taxon>eudicotyledons</taxon>
        <taxon>Gunneridae</taxon>
        <taxon>Pentapetalae</taxon>
        <taxon>asterids</taxon>
        <taxon>lamiids</taxon>
        <taxon>Lamiales</taxon>
        <taxon>Orobanchaceae</taxon>
        <taxon>Orobanchaceae incertae sedis</taxon>
        <taxon>Phtheirospermum</taxon>
    </lineage>
</organism>
<evidence type="ECO:0000256" key="1">
    <source>
        <dbReference type="ARBA" id="ARBA00004245"/>
    </source>
</evidence>
<keyword evidence="5" id="KW-0206">Cytoskeleton</keyword>
<comment type="caution">
    <text evidence="8">The sequence shown here is derived from an EMBL/GenBank/DDBJ whole genome shotgun (WGS) entry which is preliminary data.</text>
</comment>
<feature type="region of interest" description="Disordered" evidence="6">
    <location>
        <begin position="464"/>
        <end position="483"/>
    </location>
</feature>
<dbReference type="Proteomes" id="UP000653305">
    <property type="component" value="Unassembled WGS sequence"/>
</dbReference>
<feature type="compositionally biased region" description="Low complexity" evidence="6">
    <location>
        <begin position="37"/>
        <end position="51"/>
    </location>
</feature>
<dbReference type="PANTHER" id="PTHR14326:SF58">
    <property type="entry name" value="TPX2 (TARGETING PROTEIN FOR XKLP2) PROTEIN FAMILY"/>
    <property type="match status" value="1"/>
</dbReference>
<dbReference type="GO" id="GO:0005819">
    <property type="term" value="C:spindle"/>
    <property type="evidence" value="ECO:0007669"/>
    <property type="project" value="InterPro"/>
</dbReference>
<evidence type="ECO:0000313" key="9">
    <source>
        <dbReference type="Proteomes" id="UP000653305"/>
    </source>
</evidence>